<keyword evidence="2" id="KW-0285">Flavoprotein</keyword>
<dbReference type="InterPro" id="IPR051799">
    <property type="entry name" value="NADH_flavin_oxidoreductase"/>
</dbReference>
<dbReference type="InterPro" id="IPR001155">
    <property type="entry name" value="OxRdtase_FMN_N"/>
</dbReference>
<evidence type="ECO:0000256" key="1">
    <source>
        <dbReference type="ARBA" id="ARBA00005979"/>
    </source>
</evidence>
<organism evidence="7 8">
    <name type="scientific">Aspergillus ruber (strain CBS 135680)</name>
    <dbReference type="NCBI Taxonomy" id="1388766"/>
    <lineage>
        <taxon>Eukaryota</taxon>
        <taxon>Fungi</taxon>
        <taxon>Dikarya</taxon>
        <taxon>Ascomycota</taxon>
        <taxon>Pezizomycotina</taxon>
        <taxon>Eurotiomycetes</taxon>
        <taxon>Eurotiomycetidae</taxon>
        <taxon>Eurotiales</taxon>
        <taxon>Aspergillaceae</taxon>
        <taxon>Aspergillus</taxon>
        <taxon>Aspergillus subgen. Aspergillus</taxon>
    </lineage>
</organism>
<dbReference type="GO" id="GO:0016491">
    <property type="term" value="F:oxidoreductase activity"/>
    <property type="evidence" value="ECO:0007669"/>
    <property type="project" value="UniProtKB-KW"/>
</dbReference>
<evidence type="ECO:0000256" key="2">
    <source>
        <dbReference type="ARBA" id="ARBA00022630"/>
    </source>
</evidence>
<protein>
    <submittedName>
        <fullName evidence="7">FMN binding oxidoreductase</fullName>
    </submittedName>
</protein>
<dbReference type="GeneID" id="63701348"/>
<name>A0A017SM55_ASPRC</name>
<evidence type="ECO:0000256" key="5">
    <source>
        <dbReference type="SAM" id="MobiDB-lite"/>
    </source>
</evidence>
<keyword evidence="8" id="KW-1185">Reference proteome</keyword>
<evidence type="ECO:0000259" key="6">
    <source>
        <dbReference type="Pfam" id="PF00724"/>
    </source>
</evidence>
<dbReference type="SUPFAM" id="SSF51395">
    <property type="entry name" value="FMN-linked oxidoreductases"/>
    <property type="match status" value="1"/>
</dbReference>
<dbReference type="STRING" id="1388766.A0A017SM55"/>
<proteinExistence type="inferred from homology"/>
<reference evidence="8" key="1">
    <citation type="journal article" date="2014" name="Nat. Commun.">
        <title>Genomic adaptations of the halophilic Dead Sea filamentous fungus Eurotium rubrum.</title>
        <authorList>
            <person name="Kis-Papo T."/>
            <person name="Weig A.R."/>
            <person name="Riley R."/>
            <person name="Persoh D."/>
            <person name="Salamov A."/>
            <person name="Sun H."/>
            <person name="Lipzen A."/>
            <person name="Wasser S.P."/>
            <person name="Rambold G."/>
            <person name="Grigoriev I.V."/>
            <person name="Nevo E."/>
        </authorList>
    </citation>
    <scope>NUCLEOTIDE SEQUENCE [LARGE SCALE GENOMIC DNA]</scope>
    <source>
        <strain evidence="8">CBS 135680</strain>
    </source>
</reference>
<dbReference type="EMBL" id="KK088416">
    <property type="protein sequence ID" value="EYE97380.1"/>
    <property type="molecule type" value="Genomic_DNA"/>
</dbReference>
<dbReference type="Pfam" id="PF00724">
    <property type="entry name" value="Oxidored_FMN"/>
    <property type="match status" value="1"/>
</dbReference>
<dbReference type="OrthoDB" id="1663137at2759"/>
<dbReference type="AlphaFoldDB" id="A0A017SM55"/>
<gene>
    <name evidence="7" type="ORF">EURHEDRAFT_513933</name>
</gene>
<feature type="compositionally biased region" description="Low complexity" evidence="5">
    <location>
        <begin position="288"/>
        <end position="300"/>
    </location>
</feature>
<dbReference type="HOGENOM" id="CLU_012153_6_2_1"/>
<keyword evidence="3" id="KW-0288">FMN</keyword>
<keyword evidence="4" id="KW-0560">Oxidoreductase</keyword>
<evidence type="ECO:0000256" key="4">
    <source>
        <dbReference type="ARBA" id="ARBA00023002"/>
    </source>
</evidence>
<dbReference type="CDD" id="cd04733">
    <property type="entry name" value="OYE_like_2_FMN"/>
    <property type="match status" value="1"/>
</dbReference>
<sequence length="423" mass="45571">MVSPLSDAIKLPCGLVLPNRLAKAAMAEMLADWDHNPTPDLIEVYNQWGQGGWGAILTGNVQVDINHLGSPFDTAPPSTYTTADQSPTLVQSWAKYAEACQQHGTPAIVQLCHPGRQSFRGAGKRGLFASTVAPSAVPLRIGEGWVECVLSKVAFPAPREMSRGEVEGVVGQFVDAARLMADAGFSGVELHGAHGYLIDQFLNPKTNLRTDEYGGSVEKRTKFVLDIISETRKVVPAKFAIGVKLNSADHSSVNFEDTMTQIRLLNEAGIDFLEVSGGSYSDPKMMGPTTTQQPEQSQQPTRTAAREAFFLSFATETRTRFPNLILMLTGGFRTRAGAEDAIKQNACDVIGIGRPAAINPKFPQFLLDESLPDGEAGLPLKKVGLPWYVRLLPIKAVGAGAESMYYGNQIKRIGKGLTTSAPA</sequence>
<evidence type="ECO:0000256" key="3">
    <source>
        <dbReference type="ARBA" id="ARBA00022643"/>
    </source>
</evidence>
<comment type="similarity">
    <text evidence="1">Belongs to the NADH:flavin oxidoreductase/NADH oxidase family.</text>
</comment>
<dbReference type="GO" id="GO:0010181">
    <property type="term" value="F:FMN binding"/>
    <property type="evidence" value="ECO:0007669"/>
    <property type="project" value="InterPro"/>
</dbReference>
<evidence type="ECO:0000313" key="8">
    <source>
        <dbReference type="Proteomes" id="UP000019804"/>
    </source>
</evidence>
<feature type="region of interest" description="Disordered" evidence="5">
    <location>
        <begin position="280"/>
        <end position="300"/>
    </location>
</feature>
<evidence type="ECO:0000313" key="7">
    <source>
        <dbReference type="EMBL" id="EYE97380.1"/>
    </source>
</evidence>
<feature type="domain" description="NADH:flavin oxidoreductase/NADH oxidase N-terminal" evidence="6">
    <location>
        <begin position="17"/>
        <end position="364"/>
    </location>
</feature>
<accession>A0A017SM55</accession>
<dbReference type="InterPro" id="IPR013785">
    <property type="entry name" value="Aldolase_TIM"/>
</dbReference>
<dbReference type="Gene3D" id="3.20.20.70">
    <property type="entry name" value="Aldolase class I"/>
    <property type="match status" value="1"/>
</dbReference>
<dbReference type="Proteomes" id="UP000019804">
    <property type="component" value="Unassembled WGS sequence"/>
</dbReference>
<dbReference type="RefSeq" id="XP_040641068.1">
    <property type="nucleotide sequence ID" value="XM_040786224.1"/>
</dbReference>
<dbReference type="PANTHER" id="PTHR43656">
    <property type="entry name" value="BINDING OXIDOREDUCTASE, PUTATIVE (AFU_ORTHOLOGUE AFUA_2G08260)-RELATED"/>
    <property type="match status" value="1"/>
</dbReference>
<dbReference type="PANTHER" id="PTHR43656:SF2">
    <property type="entry name" value="BINDING OXIDOREDUCTASE, PUTATIVE (AFU_ORTHOLOGUE AFUA_2G08260)-RELATED"/>
    <property type="match status" value="1"/>
</dbReference>